<reference evidence="2" key="1">
    <citation type="submission" date="2018-08" db="EMBL/GenBank/DDBJ databases">
        <authorList>
            <person name="Rossello M."/>
        </authorList>
    </citation>
    <scope>NUCLEOTIDE SEQUENCE [LARGE SCALE GENOMIC DNA]</scope>
    <source>
        <strain evidence="2">cv. Chinese Spring</strain>
    </source>
</reference>
<feature type="chain" id="PRO_5017326352" evidence="1">
    <location>
        <begin position="26"/>
        <end position="63"/>
    </location>
</feature>
<dbReference type="Gramene" id="TraesARI7A03G03898550.1">
    <property type="protein sequence ID" value="TraesARI7A03G03898550.1"/>
    <property type="gene ID" value="TraesARI7A03G03898550"/>
</dbReference>
<dbReference type="Gramene" id="TraesCS7A02G295600.1">
    <property type="protein sequence ID" value="TraesCS7A02G295600.1"/>
    <property type="gene ID" value="TraesCS7A02G295600"/>
</dbReference>
<dbReference type="Gramene" id="TraesSTA7A03G03920970.1">
    <property type="protein sequence ID" value="TraesSTA7A03G03920970.1"/>
    <property type="gene ID" value="TraesSTA7A03G03920970"/>
</dbReference>
<reference evidence="2" key="2">
    <citation type="submission" date="2018-10" db="UniProtKB">
        <authorList>
            <consortium name="EnsemblPlants"/>
        </authorList>
    </citation>
    <scope>IDENTIFICATION</scope>
</reference>
<dbReference type="OMA" id="RNFFYTH"/>
<dbReference type="AlphaFoldDB" id="A0A3B6RJL7"/>
<dbReference type="Proteomes" id="UP000019116">
    <property type="component" value="Chromosome 7A"/>
</dbReference>
<keyword evidence="3" id="KW-1185">Reference proteome</keyword>
<evidence type="ECO:0000313" key="3">
    <source>
        <dbReference type="Proteomes" id="UP000019116"/>
    </source>
</evidence>
<proteinExistence type="predicted"/>
<dbReference type="Gramene" id="TraesNOR7A03G03969150.1">
    <property type="protein sequence ID" value="TraesNOR7A03G03969150.1"/>
    <property type="gene ID" value="TraesNOR7A03G03969150"/>
</dbReference>
<dbReference type="Gramene" id="TraesLAC7A03G03878890.1">
    <property type="protein sequence ID" value="TraesLAC7A03G03878890.1"/>
    <property type="gene ID" value="TraesLAC7A03G03878890"/>
</dbReference>
<dbReference type="Gramene" id="TraesCLE_scaffold_032377_01G000100.1">
    <property type="protein sequence ID" value="TraesCLE_scaffold_032377_01G000100.1"/>
    <property type="gene ID" value="TraesCLE_scaffold_032377_01G000100"/>
</dbReference>
<name>A0A3B6RJL7_WHEAT</name>
<dbReference type="Gramene" id="TraesMAC7A03G03923910.1">
    <property type="protein sequence ID" value="TraesMAC7A03G03923910.1"/>
    <property type="gene ID" value="TraesMAC7A03G03923910"/>
</dbReference>
<feature type="signal peptide" evidence="1">
    <location>
        <begin position="1"/>
        <end position="25"/>
    </location>
</feature>
<dbReference type="Gramene" id="TraesWEE_scaffold_033019_01G000100.1">
    <property type="protein sequence ID" value="TraesWEE_scaffold_033019_01G000100.1"/>
    <property type="gene ID" value="TraesWEE_scaffold_033019_01G000100"/>
</dbReference>
<keyword evidence="1" id="KW-0732">Signal</keyword>
<dbReference type="EnsemblPlants" id="TraesCS7A02G295600.1">
    <property type="protein sequence ID" value="TraesCS7A02G295600.1"/>
    <property type="gene ID" value="TraesCS7A02G295600"/>
</dbReference>
<dbReference type="Gramene" id="TraesLDM7A03G03929230.1">
    <property type="protein sequence ID" value="TraesLDM7A03G03929230.1"/>
    <property type="gene ID" value="TraesLDM7A03G03929230"/>
</dbReference>
<dbReference type="Gramene" id="TraesJUL7A03G03962000.1">
    <property type="protein sequence ID" value="TraesJUL7A03G03962000.1"/>
    <property type="gene ID" value="TraesJUL7A03G03962000"/>
</dbReference>
<dbReference type="Gramene" id="TraesRN7A0100704100.1">
    <property type="protein sequence ID" value="TraesRN7A0100704100.1"/>
    <property type="gene ID" value="TraesRN7A0100704100"/>
</dbReference>
<dbReference type="Gramene" id="TraesROB_scaffold_004970_01G000300.1">
    <property type="protein sequence ID" value="TraesROB_scaffold_004970_01G000300.1"/>
    <property type="gene ID" value="TraesROB_scaffold_004970_01G000300"/>
</dbReference>
<dbReference type="Gramene" id="TraesPARA_EIv1.0_2297860.1">
    <property type="protein sequence ID" value="TraesPARA_EIv1.0_2297860.1.CDS"/>
    <property type="gene ID" value="TraesPARA_EIv1.0_2297860"/>
</dbReference>
<evidence type="ECO:0000313" key="2">
    <source>
        <dbReference type="EnsemblPlants" id="TraesCS7A02G295600.1"/>
    </source>
</evidence>
<evidence type="ECO:0000256" key="1">
    <source>
        <dbReference type="SAM" id="SignalP"/>
    </source>
</evidence>
<dbReference type="Gramene" id="TraesCAD_scaffold_033850_01G000200.1">
    <property type="protein sequence ID" value="TraesCAD_scaffold_033850_01G000200.1"/>
    <property type="gene ID" value="TraesCAD_scaffold_033850_01G000200"/>
</dbReference>
<sequence length="63" mass="6796">MAALLILAALICRLLLVLLGGGCQPGYVVHVLCDGRNFFYTYLLSLSSDAAALEPGKDQSRRK</sequence>
<organism evidence="2">
    <name type="scientific">Triticum aestivum</name>
    <name type="common">Wheat</name>
    <dbReference type="NCBI Taxonomy" id="4565"/>
    <lineage>
        <taxon>Eukaryota</taxon>
        <taxon>Viridiplantae</taxon>
        <taxon>Streptophyta</taxon>
        <taxon>Embryophyta</taxon>
        <taxon>Tracheophyta</taxon>
        <taxon>Spermatophyta</taxon>
        <taxon>Magnoliopsida</taxon>
        <taxon>Liliopsida</taxon>
        <taxon>Poales</taxon>
        <taxon>Poaceae</taxon>
        <taxon>BOP clade</taxon>
        <taxon>Pooideae</taxon>
        <taxon>Triticodae</taxon>
        <taxon>Triticeae</taxon>
        <taxon>Triticinae</taxon>
        <taxon>Triticum</taxon>
    </lineage>
</organism>
<protein>
    <submittedName>
        <fullName evidence="2">Uncharacterized protein</fullName>
    </submittedName>
</protein>
<dbReference type="Gramene" id="TraesCS7A03G0724400.1">
    <property type="protein sequence ID" value="TraesCS7A03G0724400.1.CDS"/>
    <property type="gene ID" value="TraesCS7A03G0724400"/>
</dbReference>
<dbReference type="Gramene" id="TraesSYM7A03G03878580.1">
    <property type="protein sequence ID" value="TraesSYM7A03G03878580.1"/>
    <property type="gene ID" value="TraesSYM7A03G03878580"/>
</dbReference>
<accession>A0A3B6RJL7</accession>